<evidence type="ECO:0000256" key="1">
    <source>
        <dbReference type="SAM" id="MobiDB-lite"/>
    </source>
</evidence>
<name>A0A371I9U0_MUCPR</name>
<keyword evidence="3" id="KW-1185">Reference proteome</keyword>
<feature type="compositionally biased region" description="Basic residues" evidence="1">
    <location>
        <begin position="262"/>
        <end position="271"/>
    </location>
</feature>
<dbReference type="Proteomes" id="UP000257109">
    <property type="component" value="Unassembled WGS sequence"/>
</dbReference>
<organism evidence="2 3">
    <name type="scientific">Mucuna pruriens</name>
    <name type="common">Velvet bean</name>
    <name type="synonym">Dolichos pruriens</name>
    <dbReference type="NCBI Taxonomy" id="157652"/>
    <lineage>
        <taxon>Eukaryota</taxon>
        <taxon>Viridiplantae</taxon>
        <taxon>Streptophyta</taxon>
        <taxon>Embryophyta</taxon>
        <taxon>Tracheophyta</taxon>
        <taxon>Spermatophyta</taxon>
        <taxon>Magnoliopsida</taxon>
        <taxon>eudicotyledons</taxon>
        <taxon>Gunneridae</taxon>
        <taxon>Pentapetalae</taxon>
        <taxon>rosids</taxon>
        <taxon>fabids</taxon>
        <taxon>Fabales</taxon>
        <taxon>Fabaceae</taxon>
        <taxon>Papilionoideae</taxon>
        <taxon>50 kb inversion clade</taxon>
        <taxon>NPAAA clade</taxon>
        <taxon>indigoferoid/millettioid clade</taxon>
        <taxon>Phaseoleae</taxon>
        <taxon>Mucuna</taxon>
    </lineage>
</organism>
<gene>
    <name evidence="2" type="ORF">CR513_03476</name>
</gene>
<feature type="region of interest" description="Disordered" evidence="1">
    <location>
        <begin position="113"/>
        <end position="132"/>
    </location>
</feature>
<protein>
    <submittedName>
        <fullName evidence="2">Uncharacterized protein</fullName>
    </submittedName>
</protein>
<evidence type="ECO:0000313" key="3">
    <source>
        <dbReference type="Proteomes" id="UP000257109"/>
    </source>
</evidence>
<dbReference type="AlphaFoldDB" id="A0A371I9U0"/>
<dbReference type="EMBL" id="QJKJ01000572">
    <property type="protein sequence ID" value="RDY11808.1"/>
    <property type="molecule type" value="Genomic_DNA"/>
</dbReference>
<reference evidence="2" key="1">
    <citation type="submission" date="2018-05" db="EMBL/GenBank/DDBJ databases">
        <title>Draft genome of Mucuna pruriens seed.</title>
        <authorList>
            <person name="Nnadi N.E."/>
            <person name="Vos R."/>
            <person name="Hasami M.H."/>
            <person name="Devisetty U.K."/>
            <person name="Aguiy J.C."/>
        </authorList>
    </citation>
    <scope>NUCLEOTIDE SEQUENCE [LARGE SCALE GENOMIC DNA]</scope>
    <source>
        <strain evidence="2">JCA_2017</strain>
    </source>
</reference>
<accession>A0A371I9U0</accession>
<feature type="compositionally biased region" description="Basic and acidic residues" evidence="1">
    <location>
        <begin position="113"/>
        <end position="122"/>
    </location>
</feature>
<evidence type="ECO:0000313" key="2">
    <source>
        <dbReference type="EMBL" id="RDY11808.1"/>
    </source>
</evidence>
<proteinExistence type="predicted"/>
<comment type="caution">
    <text evidence="2">The sequence shown here is derived from an EMBL/GenBank/DDBJ whole genome shotgun (WGS) entry which is preliminary data.</text>
</comment>
<feature type="region of interest" description="Disordered" evidence="1">
    <location>
        <begin position="252"/>
        <end position="271"/>
    </location>
</feature>
<dbReference type="OrthoDB" id="1738629at2759"/>
<feature type="non-terminal residue" evidence="2">
    <location>
        <position position="1"/>
    </location>
</feature>
<sequence>MLCGAFYIKFREQSRMVKSTNIETILNPKKCTTWRPQVPVLKASKDLEKLPMEEFLGTLNVHEIELNEDEGKRKGKLKNDQHPKPSKLRNLLKKSLKKKLSFISRKFIPCGKTKEDPDERATPKSIPKSRTKVKLCATNTRSLDTSSLNVLAWSKRKRSPSSRKRKVSWLHEEANLCSMAHIASKDDDDKEKETDLLKKENENLKEEKAKDLSKVNASEVNAQFQEEVIDLSQDKSIVHYGKFGHLSYDCKDCPKGSSKPSRTNKKRPNKI</sequence>